<comment type="caution">
    <text evidence="7">The sequence shown here is derived from an EMBL/GenBank/DDBJ whole genome shotgun (WGS) entry which is preliminary data.</text>
</comment>
<dbReference type="InterPro" id="IPR018062">
    <property type="entry name" value="HTH_AraC-typ_CS"/>
</dbReference>
<keyword evidence="5" id="KW-1133">Transmembrane helix</keyword>
<feature type="domain" description="HTH araC/xylS-type" evidence="6">
    <location>
        <begin position="274"/>
        <end position="376"/>
    </location>
</feature>
<organism evidence="7 8">
    <name type="scientific">Zhongshania aquimaris</name>
    <dbReference type="NCBI Taxonomy" id="2857107"/>
    <lineage>
        <taxon>Bacteria</taxon>
        <taxon>Pseudomonadati</taxon>
        <taxon>Pseudomonadota</taxon>
        <taxon>Gammaproteobacteria</taxon>
        <taxon>Cellvibrionales</taxon>
        <taxon>Spongiibacteraceae</taxon>
        <taxon>Zhongshania</taxon>
    </lineage>
</organism>
<evidence type="ECO:0000313" key="7">
    <source>
        <dbReference type="EMBL" id="MBW2940996.1"/>
    </source>
</evidence>
<evidence type="ECO:0000259" key="6">
    <source>
        <dbReference type="PROSITE" id="PS01124"/>
    </source>
</evidence>
<gene>
    <name evidence="7" type="ORF">KXJ70_09425</name>
</gene>
<keyword evidence="2" id="KW-0238">DNA-binding</keyword>
<feature type="transmembrane region" description="Helical" evidence="5">
    <location>
        <begin position="176"/>
        <end position="197"/>
    </location>
</feature>
<name>A0ABS6VRQ4_9GAMM</name>
<feature type="compositionally biased region" description="Basic and acidic residues" evidence="4">
    <location>
        <begin position="241"/>
        <end position="250"/>
    </location>
</feature>
<proteinExistence type="predicted"/>
<evidence type="ECO:0000256" key="2">
    <source>
        <dbReference type="ARBA" id="ARBA00023125"/>
    </source>
</evidence>
<protein>
    <submittedName>
        <fullName evidence="7">Helix-turn-helix domain-containing protein</fullName>
    </submittedName>
</protein>
<dbReference type="InterPro" id="IPR018060">
    <property type="entry name" value="HTH_AraC"/>
</dbReference>
<feature type="compositionally biased region" description="Polar residues" evidence="4">
    <location>
        <begin position="251"/>
        <end position="262"/>
    </location>
</feature>
<evidence type="ECO:0000313" key="8">
    <source>
        <dbReference type="Proteomes" id="UP001166291"/>
    </source>
</evidence>
<dbReference type="RefSeq" id="WP_219043257.1">
    <property type="nucleotide sequence ID" value="NZ_JAHWDQ010000002.1"/>
</dbReference>
<feature type="region of interest" description="Disordered" evidence="4">
    <location>
        <begin position="240"/>
        <end position="262"/>
    </location>
</feature>
<keyword evidence="3" id="KW-0804">Transcription</keyword>
<evidence type="ECO:0000256" key="3">
    <source>
        <dbReference type="ARBA" id="ARBA00023163"/>
    </source>
</evidence>
<evidence type="ECO:0000256" key="4">
    <source>
        <dbReference type="SAM" id="MobiDB-lite"/>
    </source>
</evidence>
<feature type="transmembrane region" description="Helical" evidence="5">
    <location>
        <begin position="94"/>
        <end position="111"/>
    </location>
</feature>
<feature type="transmembrane region" description="Helical" evidence="5">
    <location>
        <begin position="6"/>
        <end position="24"/>
    </location>
</feature>
<feature type="transmembrane region" description="Helical" evidence="5">
    <location>
        <begin position="209"/>
        <end position="229"/>
    </location>
</feature>
<accession>A0ABS6VRQ4</accession>
<keyword evidence="5" id="KW-0812">Transmembrane</keyword>
<dbReference type="PROSITE" id="PS01124">
    <property type="entry name" value="HTH_ARAC_FAMILY_2"/>
    <property type="match status" value="1"/>
</dbReference>
<dbReference type="PANTHER" id="PTHR43280">
    <property type="entry name" value="ARAC-FAMILY TRANSCRIPTIONAL REGULATOR"/>
    <property type="match status" value="1"/>
</dbReference>
<feature type="transmembrane region" description="Helical" evidence="5">
    <location>
        <begin position="63"/>
        <end position="82"/>
    </location>
</feature>
<sequence>MNSSALLALGALALGIFIIPALLLKKDSYKIANRLLAVSLICQMTTAASILFNHLHWLDLRNANFLLIALPSCSVVFLLGYVKKMVTPSYQLKATNLLLLLPFILLVYLLKEGIRIDKNALEGARGGWPPTPLAVFGILLYTLQVIYLAFAERLTRHHNLAIENEFSNKDRIGLRWLRIFICAYLMLVILGLAISLIRLLPGLELWPRSIYYTACIVVIYYLIGFSAVIQPDIFTGQAHQLDSKDDEQRSEPSANTGKYETSSLTPALAQSLWQDLQGLMESRAPYLKNDLRLSDLAEMAKIPPNHLSQIINQYADKNFFEFINEYRVAQAIRLLAQQPKAKIITIALESGFNSQSAFYKQFKNSTGYTPKQYMLQALPSKAKP</sequence>
<evidence type="ECO:0000256" key="1">
    <source>
        <dbReference type="ARBA" id="ARBA00023015"/>
    </source>
</evidence>
<dbReference type="PANTHER" id="PTHR43280:SF29">
    <property type="entry name" value="ARAC-FAMILY TRANSCRIPTIONAL REGULATOR"/>
    <property type="match status" value="1"/>
</dbReference>
<keyword evidence="1" id="KW-0805">Transcription regulation</keyword>
<dbReference type="EMBL" id="JAHWDQ010000002">
    <property type="protein sequence ID" value="MBW2940996.1"/>
    <property type="molecule type" value="Genomic_DNA"/>
</dbReference>
<keyword evidence="8" id="KW-1185">Reference proteome</keyword>
<feature type="transmembrane region" description="Helical" evidence="5">
    <location>
        <begin position="131"/>
        <end position="150"/>
    </location>
</feature>
<dbReference type="SMART" id="SM00342">
    <property type="entry name" value="HTH_ARAC"/>
    <property type="match status" value="1"/>
</dbReference>
<dbReference type="Pfam" id="PF12833">
    <property type="entry name" value="HTH_18"/>
    <property type="match status" value="1"/>
</dbReference>
<dbReference type="Proteomes" id="UP001166291">
    <property type="component" value="Unassembled WGS sequence"/>
</dbReference>
<reference evidence="7" key="1">
    <citation type="submission" date="2021-07" db="EMBL/GenBank/DDBJ databases">
        <title>Zhongshania sp. CAU 1632 isolated from seawater.</title>
        <authorList>
            <person name="Kim W."/>
        </authorList>
    </citation>
    <scope>NUCLEOTIDE SEQUENCE</scope>
    <source>
        <strain evidence="7">CAU 1632</strain>
    </source>
</reference>
<dbReference type="PROSITE" id="PS00041">
    <property type="entry name" value="HTH_ARAC_FAMILY_1"/>
    <property type="match status" value="1"/>
</dbReference>
<evidence type="ECO:0000256" key="5">
    <source>
        <dbReference type="SAM" id="Phobius"/>
    </source>
</evidence>
<keyword evidence="5" id="KW-0472">Membrane</keyword>
<feature type="transmembrane region" description="Helical" evidence="5">
    <location>
        <begin position="36"/>
        <end position="57"/>
    </location>
</feature>